<evidence type="ECO:0000313" key="2">
    <source>
        <dbReference type="Proteomes" id="UP001157418"/>
    </source>
</evidence>
<gene>
    <name evidence="1" type="ORF">LVIROSA_LOCUS17894</name>
</gene>
<sequence>MDAALIISLCHFLTYRLSANLPDPSIVFLISAQTHRLSEKHHRPPSASTVMEERGCSGTIGLCLFVPDPSAHFIFLSTPFCSRSFRSVYLPQHKPPTPERNRRRICSTQPRQVVSEPDFFPRL</sequence>
<name>A0AAU9MXA9_9ASTR</name>
<comment type="caution">
    <text evidence="1">The sequence shown here is derived from an EMBL/GenBank/DDBJ whole genome shotgun (WGS) entry which is preliminary data.</text>
</comment>
<keyword evidence="2" id="KW-1185">Reference proteome</keyword>
<dbReference type="AlphaFoldDB" id="A0AAU9MXA9"/>
<accession>A0AAU9MXA9</accession>
<reference evidence="1 2" key="1">
    <citation type="submission" date="2022-01" db="EMBL/GenBank/DDBJ databases">
        <authorList>
            <person name="Xiong W."/>
            <person name="Schranz E."/>
        </authorList>
    </citation>
    <scope>NUCLEOTIDE SEQUENCE [LARGE SCALE GENOMIC DNA]</scope>
</reference>
<protein>
    <submittedName>
        <fullName evidence="1">Uncharacterized protein</fullName>
    </submittedName>
</protein>
<proteinExistence type="predicted"/>
<organism evidence="1 2">
    <name type="scientific">Lactuca virosa</name>
    <dbReference type="NCBI Taxonomy" id="75947"/>
    <lineage>
        <taxon>Eukaryota</taxon>
        <taxon>Viridiplantae</taxon>
        <taxon>Streptophyta</taxon>
        <taxon>Embryophyta</taxon>
        <taxon>Tracheophyta</taxon>
        <taxon>Spermatophyta</taxon>
        <taxon>Magnoliopsida</taxon>
        <taxon>eudicotyledons</taxon>
        <taxon>Gunneridae</taxon>
        <taxon>Pentapetalae</taxon>
        <taxon>asterids</taxon>
        <taxon>campanulids</taxon>
        <taxon>Asterales</taxon>
        <taxon>Asteraceae</taxon>
        <taxon>Cichorioideae</taxon>
        <taxon>Cichorieae</taxon>
        <taxon>Lactucinae</taxon>
        <taxon>Lactuca</taxon>
    </lineage>
</organism>
<evidence type="ECO:0000313" key="1">
    <source>
        <dbReference type="EMBL" id="CAH1431167.1"/>
    </source>
</evidence>
<dbReference type="EMBL" id="CAKMRJ010003334">
    <property type="protein sequence ID" value="CAH1431167.1"/>
    <property type="molecule type" value="Genomic_DNA"/>
</dbReference>
<dbReference type="Proteomes" id="UP001157418">
    <property type="component" value="Unassembled WGS sequence"/>
</dbReference>